<dbReference type="Pfam" id="PF18052">
    <property type="entry name" value="Rx_N"/>
    <property type="match status" value="1"/>
</dbReference>
<keyword evidence="5" id="KW-0175">Coiled coil</keyword>
<keyword evidence="1" id="KW-0677">Repeat</keyword>
<dbReference type="Gene3D" id="1.10.10.10">
    <property type="entry name" value="Winged helix-like DNA-binding domain superfamily/Winged helix DNA-binding domain"/>
    <property type="match status" value="1"/>
</dbReference>
<dbReference type="InterPro" id="IPR041118">
    <property type="entry name" value="Rx_N"/>
</dbReference>
<feature type="domain" description="Disease resistance N-terminal" evidence="7">
    <location>
        <begin position="9"/>
        <end position="92"/>
    </location>
</feature>
<keyword evidence="3" id="KW-0611">Plant defense</keyword>
<dbReference type="SUPFAM" id="SSF52540">
    <property type="entry name" value="P-loop containing nucleoside triphosphate hydrolases"/>
    <property type="match status" value="1"/>
</dbReference>
<dbReference type="GeneID" id="125315973"/>
<reference evidence="10" key="1">
    <citation type="submission" date="2025-08" db="UniProtKB">
        <authorList>
            <consortium name="RefSeq"/>
        </authorList>
    </citation>
    <scope>IDENTIFICATION</scope>
    <source>
        <tissue evidence="10">Leaf</tissue>
    </source>
</reference>
<protein>
    <submittedName>
        <fullName evidence="10">Disease resistance protein RGA4</fullName>
    </submittedName>
</protein>
<dbReference type="InterPro" id="IPR002182">
    <property type="entry name" value="NB-ARC"/>
</dbReference>
<feature type="coiled-coil region" evidence="5">
    <location>
        <begin position="33"/>
        <end position="84"/>
    </location>
</feature>
<evidence type="ECO:0000259" key="6">
    <source>
        <dbReference type="Pfam" id="PF00931"/>
    </source>
</evidence>
<evidence type="ECO:0000259" key="8">
    <source>
        <dbReference type="Pfam" id="PF23559"/>
    </source>
</evidence>
<evidence type="ECO:0000256" key="4">
    <source>
        <dbReference type="ARBA" id="ARBA00022840"/>
    </source>
</evidence>
<dbReference type="InterPro" id="IPR027417">
    <property type="entry name" value="P-loop_NTPase"/>
</dbReference>
<dbReference type="PANTHER" id="PTHR36766:SF67">
    <property type="entry name" value="DISEASE RESISTANCE PROTEIN RGA3"/>
    <property type="match status" value="1"/>
</dbReference>
<dbReference type="Proteomes" id="UP000827889">
    <property type="component" value="Chromosome 7"/>
</dbReference>
<evidence type="ECO:0000313" key="10">
    <source>
        <dbReference type="RefSeq" id="XP_048138558.1"/>
    </source>
</evidence>
<feature type="domain" description="NB-ARC" evidence="6">
    <location>
        <begin position="213"/>
        <end position="300"/>
    </location>
</feature>
<feature type="domain" description="Disease resistance protein winged helix" evidence="8">
    <location>
        <begin position="384"/>
        <end position="440"/>
    </location>
</feature>
<dbReference type="RefSeq" id="XP_048138558.1">
    <property type="nucleotide sequence ID" value="XM_048282601.1"/>
</dbReference>
<evidence type="ECO:0000313" key="9">
    <source>
        <dbReference type="Proteomes" id="UP000827889"/>
    </source>
</evidence>
<dbReference type="Gene3D" id="1.20.5.4130">
    <property type="match status" value="1"/>
</dbReference>
<dbReference type="PRINTS" id="PR00364">
    <property type="entry name" value="DISEASERSIST"/>
</dbReference>
<keyword evidence="2" id="KW-0547">Nucleotide-binding</keyword>
<evidence type="ECO:0000259" key="7">
    <source>
        <dbReference type="Pfam" id="PF18052"/>
    </source>
</evidence>
<keyword evidence="9" id="KW-1185">Reference proteome</keyword>
<keyword evidence="4" id="KW-0067">ATP-binding</keyword>
<dbReference type="Gene3D" id="3.40.50.300">
    <property type="entry name" value="P-loop containing nucleotide triphosphate hydrolases"/>
    <property type="match status" value="1"/>
</dbReference>
<dbReference type="InterPro" id="IPR058922">
    <property type="entry name" value="WHD_DRP"/>
</dbReference>
<name>A0ABM3HPP3_9MYRT</name>
<dbReference type="PANTHER" id="PTHR36766">
    <property type="entry name" value="PLANT BROAD-SPECTRUM MILDEW RESISTANCE PROTEIN RPW8"/>
    <property type="match status" value="1"/>
</dbReference>
<dbReference type="Gene3D" id="1.10.8.430">
    <property type="entry name" value="Helical domain of apoptotic protease-activating factors"/>
    <property type="match status" value="1"/>
</dbReference>
<organism evidence="9 10">
    <name type="scientific">Rhodamnia argentea</name>
    <dbReference type="NCBI Taxonomy" id="178133"/>
    <lineage>
        <taxon>Eukaryota</taxon>
        <taxon>Viridiplantae</taxon>
        <taxon>Streptophyta</taxon>
        <taxon>Embryophyta</taxon>
        <taxon>Tracheophyta</taxon>
        <taxon>Spermatophyta</taxon>
        <taxon>Magnoliopsida</taxon>
        <taxon>eudicotyledons</taxon>
        <taxon>Gunneridae</taxon>
        <taxon>Pentapetalae</taxon>
        <taxon>rosids</taxon>
        <taxon>malvids</taxon>
        <taxon>Myrtales</taxon>
        <taxon>Myrtaceae</taxon>
        <taxon>Myrtoideae</taxon>
        <taxon>Myrteae</taxon>
        <taxon>Australasian group</taxon>
        <taxon>Rhodamnia</taxon>
    </lineage>
</organism>
<sequence length="458" mass="52176">MGDPFGITQEVLGKLRSLAIQEAVAIYGVEDQFSELRETLTAIKAVLSDAEEQQTKKHSLQVWLDRLQDVLYDAEDVLDELECEALRKKVISRYRGIKEKVYRFLSLSNPLIFRVKISHKIKAIRERLSRISADKDQFNLLRSADNSEAHMPLREITDPFVRKSNIVGRDSDKEMIIEMLLPSVDDKNISVIPIVGIGGLGKTTLAKIVYDDDRLQTHLLDIIKDKKYLLVLDDVWSNDHRKWKKLRDLLREGASESKIIVTTRSSEVASIMGTHPAHNLKGLSHEDSMALLKKCAFDEKETQPRSDLLEIGKDIVAKCQGVPLLVETLGSLLNSKDGVGDWIRIRDSETWELAEAKEDILPVLKLSYVHLPSHLKQCFPILSLFPRGVQFQAWHLIGLWMALGLISSKSEKLAPEDIGVEYVKELRRRSLIQNVEEQGTILQRFQKKFDAFRSLTVH</sequence>
<evidence type="ECO:0000256" key="3">
    <source>
        <dbReference type="ARBA" id="ARBA00022821"/>
    </source>
</evidence>
<accession>A0ABM3HPP3</accession>
<gene>
    <name evidence="10" type="primary">LOC125315973</name>
</gene>
<dbReference type="CDD" id="cd14798">
    <property type="entry name" value="RX-CC_like"/>
    <property type="match status" value="1"/>
</dbReference>
<dbReference type="InterPro" id="IPR042197">
    <property type="entry name" value="Apaf_helical"/>
</dbReference>
<dbReference type="Pfam" id="PF00931">
    <property type="entry name" value="NB-ARC"/>
    <property type="match status" value="1"/>
</dbReference>
<evidence type="ECO:0000256" key="1">
    <source>
        <dbReference type="ARBA" id="ARBA00022737"/>
    </source>
</evidence>
<dbReference type="Pfam" id="PF23559">
    <property type="entry name" value="WHD_DRP"/>
    <property type="match status" value="1"/>
</dbReference>
<proteinExistence type="predicted"/>
<evidence type="ECO:0000256" key="2">
    <source>
        <dbReference type="ARBA" id="ARBA00022741"/>
    </source>
</evidence>
<dbReference type="InterPro" id="IPR036388">
    <property type="entry name" value="WH-like_DNA-bd_sf"/>
</dbReference>
<dbReference type="InterPro" id="IPR038005">
    <property type="entry name" value="RX-like_CC"/>
</dbReference>
<evidence type="ECO:0000256" key="5">
    <source>
        <dbReference type="SAM" id="Coils"/>
    </source>
</evidence>